<organism evidence="1 2">
    <name type="scientific">Paramicrobacterium humi</name>
    <dbReference type="NCBI Taxonomy" id="640635"/>
    <lineage>
        <taxon>Bacteria</taxon>
        <taxon>Bacillati</taxon>
        <taxon>Actinomycetota</taxon>
        <taxon>Actinomycetes</taxon>
        <taxon>Micrococcales</taxon>
        <taxon>Microbacteriaceae</taxon>
        <taxon>Paramicrobacterium</taxon>
    </lineage>
</organism>
<dbReference type="AlphaFoldDB" id="A0A1H4NVF5"/>
<reference evidence="1 2" key="1">
    <citation type="submission" date="2016-10" db="EMBL/GenBank/DDBJ databases">
        <authorList>
            <person name="de Groot N.N."/>
        </authorList>
    </citation>
    <scope>NUCLEOTIDE SEQUENCE [LARGE SCALE GENOMIC DNA]</scope>
    <source>
        <strain evidence="1 2">DSM 21799</strain>
    </source>
</reference>
<dbReference type="Proteomes" id="UP000199183">
    <property type="component" value="Unassembled WGS sequence"/>
</dbReference>
<evidence type="ECO:0000313" key="2">
    <source>
        <dbReference type="Proteomes" id="UP000199183"/>
    </source>
</evidence>
<name>A0A1H4NVF5_9MICO</name>
<proteinExistence type="predicted"/>
<dbReference type="STRING" id="640635.SAMN04489806_2308"/>
<sequence length="38" mass="4037">MVESIQGTSHEIVLAGPPGTDKMFVARHLPAYLLGRSG</sequence>
<evidence type="ECO:0000313" key="1">
    <source>
        <dbReference type="EMBL" id="SEB98798.1"/>
    </source>
</evidence>
<gene>
    <name evidence="1" type="ORF">SAMN04489806_2308</name>
</gene>
<protein>
    <submittedName>
        <fullName evidence="1">Uncharacterized protein</fullName>
    </submittedName>
</protein>
<dbReference type="EMBL" id="FNRY01000001">
    <property type="protein sequence ID" value="SEB98798.1"/>
    <property type="molecule type" value="Genomic_DNA"/>
</dbReference>
<keyword evidence="2" id="KW-1185">Reference proteome</keyword>
<accession>A0A1H4NVF5</accession>